<dbReference type="RefSeq" id="WP_265163789.1">
    <property type="nucleotide sequence ID" value="NZ_CP069620.1"/>
</dbReference>
<dbReference type="InterPro" id="IPR000782">
    <property type="entry name" value="FAS1_domain"/>
</dbReference>
<protein>
    <submittedName>
        <fullName evidence="2">Fasciclin domain-containing protein</fullName>
    </submittedName>
</protein>
<evidence type="ECO:0000313" key="3">
    <source>
        <dbReference type="Proteomes" id="UP001163981"/>
    </source>
</evidence>
<dbReference type="Proteomes" id="UP001163981">
    <property type="component" value="Chromosome"/>
</dbReference>
<dbReference type="PROSITE" id="PS50213">
    <property type="entry name" value="FAS1"/>
    <property type="match status" value="1"/>
</dbReference>
<dbReference type="Gene3D" id="2.30.180.10">
    <property type="entry name" value="FAS1 domain"/>
    <property type="match status" value="1"/>
</dbReference>
<dbReference type="Pfam" id="PF02469">
    <property type="entry name" value="Fasciclin"/>
    <property type="match status" value="1"/>
</dbReference>
<dbReference type="InterPro" id="IPR036378">
    <property type="entry name" value="FAS1_dom_sf"/>
</dbReference>
<sequence>MKRILFLICLGFVFYSCEKDNYLVDGGLSDPNLGVTTLEFFESHQQLDTLALLIARAGLLEETNSASTFFAPNNLSIKNYVQEILTEMRRIDPQAEYTVNDIPKDTLKKYMGGYIIPQQIKREVLTEQGEIYTAINGEERKISLEPVQDFNGPLETPPEYVFFTYKGGDTWDPWNQLVDDTKIRVRTSDLVSTNGIIHVLQGGHVLFNYEEK</sequence>
<dbReference type="EMBL" id="CP069620">
    <property type="protein sequence ID" value="UZH55427.1"/>
    <property type="molecule type" value="Genomic_DNA"/>
</dbReference>
<evidence type="ECO:0000313" key="2">
    <source>
        <dbReference type="EMBL" id="UZH55427.1"/>
    </source>
</evidence>
<gene>
    <name evidence="2" type="ORF">JRG66_00555</name>
</gene>
<name>A0ABY6NR79_9FLAO</name>
<accession>A0ABY6NR79</accession>
<dbReference type="SUPFAM" id="SSF82153">
    <property type="entry name" value="FAS1 domain"/>
    <property type="match status" value="1"/>
</dbReference>
<reference evidence="2" key="1">
    <citation type="submission" date="2021-02" db="EMBL/GenBank/DDBJ databases">
        <title>Salinimicrobium sp. nov. isolated from seawater in Tongyeong, Republic of Korea.</title>
        <authorList>
            <person name="Lee S.-J."/>
        </authorList>
    </citation>
    <scope>NUCLEOTIDE SEQUENCE</scope>
    <source>
        <strain evidence="2">HN-2-9-2</strain>
    </source>
</reference>
<feature type="domain" description="FAS1" evidence="1">
    <location>
        <begin position="34"/>
        <end position="204"/>
    </location>
</feature>
<keyword evidence="3" id="KW-1185">Reference proteome</keyword>
<organism evidence="2 3">
    <name type="scientific">Salinimicrobium tongyeongense</name>
    <dbReference type="NCBI Taxonomy" id="2809707"/>
    <lineage>
        <taxon>Bacteria</taxon>
        <taxon>Pseudomonadati</taxon>
        <taxon>Bacteroidota</taxon>
        <taxon>Flavobacteriia</taxon>
        <taxon>Flavobacteriales</taxon>
        <taxon>Flavobacteriaceae</taxon>
        <taxon>Salinimicrobium</taxon>
    </lineage>
</organism>
<evidence type="ECO:0000259" key="1">
    <source>
        <dbReference type="PROSITE" id="PS50213"/>
    </source>
</evidence>
<dbReference type="PROSITE" id="PS51257">
    <property type="entry name" value="PROKAR_LIPOPROTEIN"/>
    <property type="match status" value="1"/>
</dbReference>
<proteinExistence type="predicted"/>